<keyword evidence="3" id="KW-1185">Reference proteome</keyword>
<gene>
    <name evidence="2" type="ORF">M407DRAFT_11539</name>
</gene>
<reference evidence="3" key="2">
    <citation type="submission" date="2015-01" db="EMBL/GenBank/DDBJ databases">
        <title>Evolutionary Origins and Diversification of the Mycorrhizal Mutualists.</title>
        <authorList>
            <consortium name="DOE Joint Genome Institute"/>
            <consortium name="Mycorrhizal Genomics Consortium"/>
            <person name="Kohler A."/>
            <person name="Kuo A."/>
            <person name="Nagy L.G."/>
            <person name="Floudas D."/>
            <person name="Copeland A."/>
            <person name="Barry K.W."/>
            <person name="Cichocki N."/>
            <person name="Veneault-Fourrey C."/>
            <person name="LaButti K."/>
            <person name="Lindquist E.A."/>
            <person name="Lipzen A."/>
            <person name="Lundell T."/>
            <person name="Morin E."/>
            <person name="Murat C."/>
            <person name="Riley R."/>
            <person name="Ohm R."/>
            <person name="Sun H."/>
            <person name="Tunlid A."/>
            <person name="Henrissat B."/>
            <person name="Grigoriev I.V."/>
            <person name="Hibbett D.S."/>
            <person name="Martin F."/>
        </authorList>
    </citation>
    <scope>NUCLEOTIDE SEQUENCE [LARGE SCALE GENOMIC DNA]</scope>
    <source>
        <strain evidence="3">MUT 4182</strain>
    </source>
</reference>
<reference evidence="2 3" key="1">
    <citation type="submission" date="2014-04" db="EMBL/GenBank/DDBJ databases">
        <authorList>
            <consortium name="DOE Joint Genome Institute"/>
            <person name="Kuo A."/>
            <person name="Girlanda M."/>
            <person name="Perotto S."/>
            <person name="Kohler A."/>
            <person name="Nagy L.G."/>
            <person name="Floudas D."/>
            <person name="Copeland A."/>
            <person name="Barry K.W."/>
            <person name="Cichocki N."/>
            <person name="Veneault-Fourrey C."/>
            <person name="LaButti K."/>
            <person name="Lindquist E.A."/>
            <person name="Lipzen A."/>
            <person name="Lundell T."/>
            <person name="Morin E."/>
            <person name="Murat C."/>
            <person name="Sun H."/>
            <person name="Tunlid A."/>
            <person name="Henrissat B."/>
            <person name="Grigoriev I.V."/>
            <person name="Hibbett D.S."/>
            <person name="Martin F."/>
            <person name="Nordberg H.P."/>
            <person name="Cantor M.N."/>
            <person name="Hua S.X."/>
        </authorList>
    </citation>
    <scope>NUCLEOTIDE SEQUENCE [LARGE SCALE GENOMIC DNA]</scope>
    <source>
        <strain evidence="2 3">MUT 4182</strain>
    </source>
</reference>
<dbReference type="HOGENOM" id="CLU_085129_0_0_1"/>
<feature type="chain" id="PRO_5002168226" evidence="1">
    <location>
        <begin position="19"/>
        <end position="229"/>
    </location>
</feature>
<dbReference type="AlphaFoldDB" id="A0A0C3PW08"/>
<organism evidence="2 3">
    <name type="scientific">Tulasnella calospora MUT 4182</name>
    <dbReference type="NCBI Taxonomy" id="1051891"/>
    <lineage>
        <taxon>Eukaryota</taxon>
        <taxon>Fungi</taxon>
        <taxon>Dikarya</taxon>
        <taxon>Basidiomycota</taxon>
        <taxon>Agaricomycotina</taxon>
        <taxon>Agaricomycetes</taxon>
        <taxon>Cantharellales</taxon>
        <taxon>Tulasnellaceae</taxon>
        <taxon>Tulasnella</taxon>
    </lineage>
</organism>
<keyword evidence="1" id="KW-0732">Signal</keyword>
<evidence type="ECO:0000313" key="2">
    <source>
        <dbReference type="EMBL" id="KIO19170.1"/>
    </source>
</evidence>
<protein>
    <submittedName>
        <fullName evidence="2">Uncharacterized protein</fullName>
    </submittedName>
</protein>
<dbReference type="EMBL" id="KN823237">
    <property type="protein sequence ID" value="KIO19170.1"/>
    <property type="molecule type" value="Genomic_DNA"/>
</dbReference>
<evidence type="ECO:0000313" key="3">
    <source>
        <dbReference type="Proteomes" id="UP000054248"/>
    </source>
</evidence>
<accession>A0A0C3PW08</accession>
<feature type="signal peptide" evidence="1">
    <location>
        <begin position="1"/>
        <end position="18"/>
    </location>
</feature>
<dbReference type="Proteomes" id="UP000054248">
    <property type="component" value="Unassembled WGS sequence"/>
</dbReference>
<sequence length="229" mass="23889">MKLSSLAVLIVTAAYASGYPLSQWRKRDVDPAIVPDFGFESGVNPTGTGDCDGAPGTNVKIPCFCPPPRDVMLKALNENIAAGHCVNNTVVSFDFPTDNSIQSEISRINGVLVTLQNLRGPGVGCPAASTTLNARRTGNCDGAIPGGPKIPCQCPPPRDEFISQLQDNAVAGKAVHNPDVKVDFPLDDSVASKKARIIASLITIQNLRGPGVGCPAVSTTLSQQLEALG</sequence>
<proteinExistence type="predicted"/>
<dbReference type="OrthoDB" id="2140240at2759"/>
<evidence type="ECO:0000256" key="1">
    <source>
        <dbReference type="SAM" id="SignalP"/>
    </source>
</evidence>
<name>A0A0C3PW08_9AGAM</name>